<dbReference type="EMBL" id="DF237843">
    <property type="protein sequence ID" value="GAQ91970.1"/>
    <property type="molecule type" value="Genomic_DNA"/>
</dbReference>
<feature type="signal peptide" evidence="6">
    <location>
        <begin position="1"/>
        <end position="19"/>
    </location>
</feature>
<evidence type="ECO:0000256" key="6">
    <source>
        <dbReference type="SAM" id="SignalP"/>
    </source>
</evidence>
<gene>
    <name evidence="8" type="ORF">KFL_008940010</name>
</gene>
<feature type="domain" description="LTD" evidence="7">
    <location>
        <begin position="10"/>
        <end position="140"/>
    </location>
</feature>
<dbReference type="PANTHER" id="PTHR11240">
    <property type="entry name" value="RIBONUCLEASE T2"/>
    <property type="match status" value="1"/>
</dbReference>
<dbReference type="SUPFAM" id="SSF55895">
    <property type="entry name" value="Ribonuclease Rh-like"/>
    <property type="match status" value="1"/>
</dbReference>
<dbReference type="Pfam" id="PF00932">
    <property type="entry name" value="LTD"/>
    <property type="match status" value="1"/>
</dbReference>
<dbReference type="InterPro" id="IPR036415">
    <property type="entry name" value="Lamin_tail_dom_sf"/>
</dbReference>
<dbReference type="SUPFAM" id="SSF74853">
    <property type="entry name" value="Lamin A/C globular tail domain"/>
    <property type="match status" value="1"/>
</dbReference>
<dbReference type="GO" id="GO:0004521">
    <property type="term" value="F:RNA endonuclease activity"/>
    <property type="evidence" value="ECO:0000318"/>
    <property type="project" value="GO_Central"/>
</dbReference>
<accession>A0A1Y1IM63</accession>
<evidence type="ECO:0000256" key="3">
    <source>
        <dbReference type="PIRSR" id="PIRSR633697-1"/>
    </source>
</evidence>
<dbReference type="PROSITE" id="PS51841">
    <property type="entry name" value="LTD"/>
    <property type="match status" value="1"/>
</dbReference>
<dbReference type="InterPro" id="IPR001322">
    <property type="entry name" value="Lamin_tail_dom"/>
</dbReference>
<dbReference type="Pfam" id="PF00445">
    <property type="entry name" value="Ribonuclease_T2"/>
    <property type="match status" value="1"/>
</dbReference>
<evidence type="ECO:0000313" key="8">
    <source>
        <dbReference type="EMBL" id="GAQ91970.1"/>
    </source>
</evidence>
<protein>
    <submittedName>
        <fullName evidence="8">Ribonuclease T2</fullName>
    </submittedName>
</protein>
<dbReference type="CDD" id="cd01061">
    <property type="entry name" value="RNase_T2_euk"/>
    <property type="match status" value="1"/>
</dbReference>
<keyword evidence="9" id="KW-1185">Reference proteome</keyword>
<evidence type="ECO:0000256" key="4">
    <source>
        <dbReference type="RuleBase" id="RU004328"/>
    </source>
</evidence>
<evidence type="ECO:0000256" key="2">
    <source>
        <dbReference type="ARBA" id="ARBA00023157"/>
    </source>
</evidence>
<dbReference type="InterPro" id="IPR036430">
    <property type="entry name" value="RNase_T2-like_sf"/>
</dbReference>
<evidence type="ECO:0000256" key="5">
    <source>
        <dbReference type="SAM" id="MobiDB-lite"/>
    </source>
</evidence>
<evidence type="ECO:0000256" key="1">
    <source>
        <dbReference type="ARBA" id="ARBA00007469"/>
    </source>
</evidence>
<dbReference type="GO" id="GO:0033897">
    <property type="term" value="F:ribonuclease T2 activity"/>
    <property type="evidence" value="ECO:0007669"/>
    <property type="project" value="InterPro"/>
</dbReference>
<comment type="similarity">
    <text evidence="1 4">Belongs to the RNase T2 family.</text>
</comment>
<dbReference type="InterPro" id="IPR033697">
    <property type="entry name" value="Ribonuclease_T2_eukaryotic"/>
</dbReference>
<feature type="active site" evidence="3">
    <location>
        <position position="307"/>
    </location>
</feature>
<dbReference type="OrthoDB" id="435754at2759"/>
<organism evidence="8 9">
    <name type="scientific">Klebsormidium nitens</name>
    <name type="common">Green alga</name>
    <name type="synonym">Ulothrix nitens</name>
    <dbReference type="NCBI Taxonomy" id="105231"/>
    <lineage>
        <taxon>Eukaryota</taxon>
        <taxon>Viridiplantae</taxon>
        <taxon>Streptophyta</taxon>
        <taxon>Klebsormidiophyceae</taxon>
        <taxon>Klebsormidiales</taxon>
        <taxon>Klebsormidiaceae</taxon>
        <taxon>Klebsormidium</taxon>
    </lineage>
</organism>
<feature type="compositionally biased region" description="Polar residues" evidence="5">
    <location>
        <begin position="148"/>
        <end position="163"/>
    </location>
</feature>
<feature type="chain" id="PRO_5013254165" evidence="6">
    <location>
        <begin position="20"/>
        <end position="420"/>
    </location>
</feature>
<dbReference type="AlphaFoldDB" id="A0A1Y1IM63"/>
<sequence>MESSLRILVLLGLCALVAAGGLIINEVDYDNVGNDAAEFVELRNMGCTTLSLTGYKLELVRNTNVVYQTITLSGSVASGAYFVICATSSTIAGCNLKVTPAAGCGVSSGPCINLLFNTAGTGVRLKNSGGTTLDQMSYGAVTSGLTEGSSAAPADSNSAQGSVSRCPDGGDTNSNGNDFAFRSTVTAGSPNSCTQAAATVTGCSGATPAPTSAAAGFDFFFMVNQWPGGWNQAFCAEPSWPRGPFWTLHGMWPNYNTGGYPSNCGNEAFQQSQISSIVTDMDRYWPSFKCASDNVTPNGDATFWGYEWGKHGTCSQTVLPSQLSYFSGIINLRKNVIGDMATILSAAGINPGGTYTITSIRNAVSAAIGYLPYVNCNPGTNVMTEIWVCVSNTASLNLIVCPVIPAASCSSTSVQYKTFA</sequence>
<feature type="active site" evidence="3">
    <location>
        <position position="249"/>
    </location>
</feature>
<dbReference type="Proteomes" id="UP000054558">
    <property type="component" value="Unassembled WGS sequence"/>
</dbReference>
<keyword evidence="6" id="KW-0732">Signal</keyword>
<dbReference type="InterPro" id="IPR033130">
    <property type="entry name" value="RNase_T2_His_AS_2"/>
</dbReference>
<dbReference type="PANTHER" id="PTHR11240:SF22">
    <property type="entry name" value="RIBONUCLEASE T2"/>
    <property type="match status" value="1"/>
</dbReference>
<dbReference type="GO" id="GO:0005576">
    <property type="term" value="C:extracellular region"/>
    <property type="evidence" value="ECO:0000318"/>
    <property type="project" value="GO_Central"/>
</dbReference>
<name>A0A1Y1IM63_KLENI</name>
<keyword evidence="2" id="KW-1015">Disulfide bond</keyword>
<dbReference type="InterPro" id="IPR001568">
    <property type="entry name" value="RNase_T2-like"/>
</dbReference>
<dbReference type="GO" id="GO:0003723">
    <property type="term" value="F:RNA binding"/>
    <property type="evidence" value="ECO:0007669"/>
    <property type="project" value="InterPro"/>
</dbReference>
<evidence type="ECO:0000259" key="7">
    <source>
        <dbReference type="PROSITE" id="PS51841"/>
    </source>
</evidence>
<reference evidence="8 9" key="1">
    <citation type="journal article" date="2014" name="Nat. Commun.">
        <title>Klebsormidium flaccidum genome reveals primary factors for plant terrestrial adaptation.</title>
        <authorList>
            <person name="Hori K."/>
            <person name="Maruyama F."/>
            <person name="Fujisawa T."/>
            <person name="Togashi T."/>
            <person name="Yamamoto N."/>
            <person name="Seo M."/>
            <person name="Sato S."/>
            <person name="Yamada T."/>
            <person name="Mori H."/>
            <person name="Tajima N."/>
            <person name="Moriyama T."/>
            <person name="Ikeuchi M."/>
            <person name="Watanabe M."/>
            <person name="Wada H."/>
            <person name="Kobayashi K."/>
            <person name="Saito M."/>
            <person name="Masuda T."/>
            <person name="Sasaki-Sekimoto Y."/>
            <person name="Mashiguchi K."/>
            <person name="Awai K."/>
            <person name="Shimojima M."/>
            <person name="Masuda S."/>
            <person name="Iwai M."/>
            <person name="Nobusawa T."/>
            <person name="Narise T."/>
            <person name="Kondo S."/>
            <person name="Saito H."/>
            <person name="Sato R."/>
            <person name="Murakawa M."/>
            <person name="Ihara Y."/>
            <person name="Oshima-Yamada Y."/>
            <person name="Ohtaka K."/>
            <person name="Satoh M."/>
            <person name="Sonobe K."/>
            <person name="Ishii M."/>
            <person name="Ohtani R."/>
            <person name="Kanamori-Sato M."/>
            <person name="Honoki R."/>
            <person name="Miyazaki D."/>
            <person name="Mochizuki H."/>
            <person name="Umetsu J."/>
            <person name="Higashi K."/>
            <person name="Shibata D."/>
            <person name="Kamiya Y."/>
            <person name="Sato N."/>
            <person name="Nakamura Y."/>
            <person name="Tabata S."/>
            <person name="Ida S."/>
            <person name="Kurokawa K."/>
            <person name="Ohta H."/>
        </authorList>
    </citation>
    <scope>NUCLEOTIDE SEQUENCE [LARGE SCALE GENOMIC DNA]</scope>
    <source>
        <strain evidence="8 9">NIES-2285</strain>
    </source>
</reference>
<feature type="region of interest" description="Disordered" evidence="5">
    <location>
        <begin position="148"/>
        <end position="169"/>
    </location>
</feature>
<proteinExistence type="inferred from homology"/>
<evidence type="ECO:0000313" key="9">
    <source>
        <dbReference type="Proteomes" id="UP000054558"/>
    </source>
</evidence>
<dbReference type="PROSITE" id="PS00531">
    <property type="entry name" value="RNASE_T2_2"/>
    <property type="match status" value="1"/>
</dbReference>
<dbReference type="GO" id="GO:0006401">
    <property type="term" value="P:RNA catabolic process"/>
    <property type="evidence" value="ECO:0000318"/>
    <property type="project" value="GO_Central"/>
</dbReference>
<dbReference type="Gene3D" id="3.90.730.10">
    <property type="entry name" value="Ribonuclease T2-like"/>
    <property type="match status" value="1"/>
</dbReference>
<feature type="active site" evidence="3">
    <location>
        <position position="311"/>
    </location>
</feature>